<keyword evidence="8 11" id="KW-0406">Ion transport</keyword>
<dbReference type="InterPro" id="IPR008689">
    <property type="entry name" value="ATP_synth_F0_dsu_mt"/>
</dbReference>
<dbReference type="Proteomes" id="UP001182556">
    <property type="component" value="Unassembled WGS sequence"/>
</dbReference>
<evidence type="ECO:0000256" key="6">
    <source>
        <dbReference type="ARBA" id="ARBA00022781"/>
    </source>
</evidence>
<reference evidence="12" key="1">
    <citation type="submission" date="2023-02" db="EMBL/GenBank/DDBJ databases">
        <title>Identification and recombinant expression of a fungal hydrolase from Papiliotrema laurentii that hydrolyzes apple cutin and clears colloidal polyester polyurethane.</title>
        <authorList>
            <consortium name="DOE Joint Genome Institute"/>
            <person name="Roman V.A."/>
            <person name="Bojanowski C."/>
            <person name="Crable B.R."/>
            <person name="Wagner D.N."/>
            <person name="Hung C.S."/>
            <person name="Nadeau L.J."/>
            <person name="Schratz L."/>
            <person name="Haridas S."/>
            <person name="Pangilinan J."/>
            <person name="Lipzen A."/>
            <person name="Na H."/>
            <person name="Yan M."/>
            <person name="Ng V."/>
            <person name="Grigoriev I.V."/>
            <person name="Spatafora J.W."/>
            <person name="Barlow D."/>
            <person name="Biffinger J."/>
            <person name="Kelley-Loughnane N."/>
            <person name="Varaljay V.A."/>
            <person name="Crookes-Goodson W.J."/>
        </authorList>
    </citation>
    <scope>NUCLEOTIDE SEQUENCE</scope>
    <source>
        <strain evidence="12">5307AH</strain>
    </source>
</reference>
<dbReference type="GO" id="GO:0015078">
    <property type="term" value="F:proton transmembrane transporter activity"/>
    <property type="evidence" value="ECO:0007669"/>
    <property type="project" value="InterPro"/>
</dbReference>
<keyword evidence="10 11" id="KW-0472">Membrane</keyword>
<evidence type="ECO:0000256" key="7">
    <source>
        <dbReference type="ARBA" id="ARBA00022792"/>
    </source>
</evidence>
<evidence type="ECO:0000256" key="9">
    <source>
        <dbReference type="ARBA" id="ARBA00023128"/>
    </source>
</evidence>
<keyword evidence="5" id="KW-0138">CF(0)</keyword>
<dbReference type="Pfam" id="PF05873">
    <property type="entry name" value="Mt_ATP-synt_D"/>
    <property type="match status" value="1"/>
</dbReference>
<dbReference type="EMBL" id="JAODAN010000004">
    <property type="protein sequence ID" value="KAK1925063.1"/>
    <property type="molecule type" value="Genomic_DNA"/>
</dbReference>
<evidence type="ECO:0000256" key="3">
    <source>
        <dbReference type="ARBA" id="ARBA00021688"/>
    </source>
</evidence>
<evidence type="ECO:0000256" key="11">
    <source>
        <dbReference type="PIRNR" id="PIRNR005514"/>
    </source>
</evidence>
<evidence type="ECO:0000256" key="10">
    <source>
        <dbReference type="ARBA" id="ARBA00023136"/>
    </source>
</evidence>
<keyword evidence="4 11" id="KW-0813">Transport</keyword>
<comment type="subcellular location">
    <subcellularLocation>
        <location evidence="1 11">Mitochondrion inner membrane</location>
    </subcellularLocation>
</comment>
<keyword evidence="9 11" id="KW-0496">Mitochondrion</keyword>
<comment type="similarity">
    <text evidence="2 11">Belongs to the ATPase d subunit family.</text>
</comment>
<dbReference type="PIRSF" id="PIRSF005514">
    <property type="entry name" value="ATPase_F0_D_mt"/>
    <property type="match status" value="1"/>
</dbReference>
<comment type="function">
    <text evidence="11">Mitochondrial membrane ATP synthase (F(1)F(0) ATP synthase or Complex V) produces ATP from ADP in the presence of a proton gradient across the membrane which is generated by electron transport complexes of the respiratory chain. F-type ATPases consist of two structural domains, F(1) - containing the extramembraneous catalytic core, and F(0) - containing the membrane proton channel, linked together by a central stalk and a peripheral stalk. During catalysis, ATP synthesis in the catalytic domain of F(1) is coupled via a rotary mechanism of the central stalk subunits to proton translocation.</text>
</comment>
<evidence type="ECO:0000256" key="1">
    <source>
        <dbReference type="ARBA" id="ARBA00004273"/>
    </source>
</evidence>
<dbReference type="InterPro" id="IPR036228">
    <property type="entry name" value="ATP_synth_F0_dsu_sf_mt"/>
</dbReference>
<evidence type="ECO:0000256" key="4">
    <source>
        <dbReference type="ARBA" id="ARBA00022448"/>
    </source>
</evidence>
<protein>
    <recommendedName>
        <fullName evidence="3 11">ATP synthase subunit d, mitochondrial</fullName>
    </recommendedName>
</protein>
<dbReference type="Gene3D" id="6.10.280.70">
    <property type="match status" value="1"/>
</dbReference>
<keyword evidence="13" id="KW-1185">Reference proteome</keyword>
<dbReference type="AlphaFoldDB" id="A0AAD9FRZ7"/>
<sequence length="173" mass="19198">MASRSAAAAVDWTKIYTQLGLGKETLHALQSFRARHTSAVNRNAALKASTPQIDLSHYRNILKDTTAIAQAEKVLAEFKAVDYDVKKWDEAVASFESKAVTAAKETVTKIASEETSLNETLSNIKDARPFEDLTIHDISKARPDVQKTVDTMLQKGKWSVPGYRERFGEIALM</sequence>
<dbReference type="GO" id="GO:0045259">
    <property type="term" value="C:proton-transporting ATP synthase complex"/>
    <property type="evidence" value="ECO:0007669"/>
    <property type="project" value="UniProtKB-KW"/>
</dbReference>
<dbReference type="GO" id="GO:0005743">
    <property type="term" value="C:mitochondrial inner membrane"/>
    <property type="evidence" value="ECO:0007669"/>
    <property type="project" value="UniProtKB-SubCell"/>
</dbReference>
<accession>A0AAD9FRZ7</accession>
<dbReference type="PANTHER" id="PTHR12700">
    <property type="entry name" value="ATP SYNTHASE SUBUNIT D, MITOCHONDRIAL"/>
    <property type="match status" value="1"/>
</dbReference>
<evidence type="ECO:0000313" key="12">
    <source>
        <dbReference type="EMBL" id="KAK1925063.1"/>
    </source>
</evidence>
<evidence type="ECO:0000313" key="13">
    <source>
        <dbReference type="Proteomes" id="UP001182556"/>
    </source>
</evidence>
<dbReference type="GO" id="GO:0015986">
    <property type="term" value="P:proton motive force-driven ATP synthesis"/>
    <property type="evidence" value="ECO:0007669"/>
    <property type="project" value="UniProtKB-UniRule"/>
</dbReference>
<keyword evidence="6 11" id="KW-0375">Hydrogen ion transport</keyword>
<keyword evidence="7 11" id="KW-0999">Mitochondrion inner membrane</keyword>
<evidence type="ECO:0000256" key="2">
    <source>
        <dbReference type="ARBA" id="ARBA00006842"/>
    </source>
</evidence>
<name>A0AAD9FRZ7_PAPLA</name>
<gene>
    <name evidence="12" type="ORF">DB88DRAFT_487778</name>
</gene>
<evidence type="ECO:0000256" key="5">
    <source>
        <dbReference type="ARBA" id="ARBA00022547"/>
    </source>
</evidence>
<dbReference type="SUPFAM" id="SSF161065">
    <property type="entry name" value="ATP synthase D chain-like"/>
    <property type="match status" value="1"/>
</dbReference>
<evidence type="ECO:0000256" key="8">
    <source>
        <dbReference type="ARBA" id="ARBA00023065"/>
    </source>
</evidence>
<organism evidence="12 13">
    <name type="scientific">Papiliotrema laurentii</name>
    <name type="common">Cryptococcus laurentii</name>
    <dbReference type="NCBI Taxonomy" id="5418"/>
    <lineage>
        <taxon>Eukaryota</taxon>
        <taxon>Fungi</taxon>
        <taxon>Dikarya</taxon>
        <taxon>Basidiomycota</taxon>
        <taxon>Agaricomycotina</taxon>
        <taxon>Tremellomycetes</taxon>
        <taxon>Tremellales</taxon>
        <taxon>Rhynchogastremaceae</taxon>
        <taxon>Papiliotrema</taxon>
    </lineage>
</organism>
<proteinExistence type="inferred from homology"/>
<comment type="caution">
    <text evidence="12">The sequence shown here is derived from an EMBL/GenBank/DDBJ whole genome shotgun (WGS) entry which is preliminary data.</text>
</comment>